<dbReference type="GO" id="GO:1990130">
    <property type="term" value="C:GATOR1 complex"/>
    <property type="evidence" value="ECO:0007669"/>
    <property type="project" value="TreeGrafter"/>
</dbReference>
<dbReference type="GO" id="GO:1904262">
    <property type="term" value="P:negative regulation of TORC1 signaling"/>
    <property type="evidence" value="ECO:0007669"/>
    <property type="project" value="TreeGrafter"/>
</dbReference>
<dbReference type="InterPro" id="IPR027244">
    <property type="entry name" value="IML1"/>
</dbReference>
<evidence type="ECO:0000259" key="2">
    <source>
        <dbReference type="Pfam" id="PF12257"/>
    </source>
</evidence>
<reference evidence="4" key="1">
    <citation type="submission" date="2016-11" db="UniProtKB">
        <authorList>
            <consortium name="WormBaseParasite"/>
        </authorList>
    </citation>
    <scope>IDENTIFICATION</scope>
</reference>
<evidence type="ECO:0000256" key="1">
    <source>
        <dbReference type="SAM" id="MobiDB-lite"/>
    </source>
</evidence>
<feature type="region of interest" description="Disordered" evidence="1">
    <location>
        <begin position="448"/>
        <end position="475"/>
    </location>
</feature>
<protein>
    <submittedName>
        <fullName evidence="4">PH domain-containing protein</fullName>
    </submittedName>
</protein>
<name>A0A1I7RZM8_BURXY</name>
<dbReference type="AlphaFoldDB" id="A0A1I7RZM8"/>
<feature type="domain" description="Vacuolar membrane-associated protein Iml1 N-terminal" evidence="2">
    <location>
        <begin position="114"/>
        <end position="256"/>
    </location>
</feature>
<dbReference type="GO" id="GO:0005765">
    <property type="term" value="C:lysosomal membrane"/>
    <property type="evidence" value="ECO:0007669"/>
    <property type="project" value="TreeGrafter"/>
</dbReference>
<evidence type="ECO:0000313" key="3">
    <source>
        <dbReference type="Proteomes" id="UP000095284"/>
    </source>
</evidence>
<dbReference type="WBParaSite" id="BXY_0619900.1">
    <property type="protein sequence ID" value="BXY_0619900.1"/>
    <property type="gene ID" value="BXY_0619900"/>
</dbReference>
<dbReference type="PANTHER" id="PTHR13179:SF8">
    <property type="entry name" value="GATOR COMPLEX PROTEIN DEPDC5"/>
    <property type="match status" value="1"/>
</dbReference>
<evidence type="ECO:0000313" key="4">
    <source>
        <dbReference type="WBParaSite" id="BXY_0619900.1"/>
    </source>
</evidence>
<accession>A0A1I7RZM8</accession>
<dbReference type="eggNOG" id="KOG3572">
    <property type="taxonomic scope" value="Eukaryota"/>
</dbReference>
<dbReference type="PANTHER" id="PTHR13179">
    <property type="entry name" value="DEP DOMAIN CONTAINING PROTEIN 5"/>
    <property type="match status" value="1"/>
</dbReference>
<dbReference type="Pfam" id="PF12257">
    <property type="entry name" value="IML1"/>
    <property type="match status" value="1"/>
</dbReference>
<feature type="compositionally biased region" description="Basic and acidic residues" evidence="1">
    <location>
        <begin position="1"/>
        <end position="22"/>
    </location>
</feature>
<organism evidence="3 4">
    <name type="scientific">Bursaphelenchus xylophilus</name>
    <name type="common">Pinewood nematode worm</name>
    <name type="synonym">Aphelenchoides xylophilus</name>
    <dbReference type="NCBI Taxonomy" id="6326"/>
    <lineage>
        <taxon>Eukaryota</taxon>
        <taxon>Metazoa</taxon>
        <taxon>Ecdysozoa</taxon>
        <taxon>Nematoda</taxon>
        <taxon>Chromadorea</taxon>
        <taxon>Rhabditida</taxon>
        <taxon>Tylenchina</taxon>
        <taxon>Tylenchomorpha</taxon>
        <taxon>Aphelenchoidea</taxon>
        <taxon>Aphelenchoididae</taxon>
        <taxon>Bursaphelenchus</taxon>
    </lineage>
</organism>
<dbReference type="GO" id="GO:0034198">
    <property type="term" value="P:cellular response to amino acid starvation"/>
    <property type="evidence" value="ECO:0007669"/>
    <property type="project" value="TreeGrafter"/>
</dbReference>
<feature type="region of interest" description="Disordered" evidence="1">
    <location>
        <begin position="1"/>
        <end position="25"/>
    </location>
</feature>
<dbReference type="GO" id="GO:0005096">
    <property type="term" value="F:GTPase activator activity"/>
    <property type="evidence" value="ECO:0007669"/>
    <property type="project" value="InterPro"/>
</dbReference>
<dbReference type="GO" id="GO:0010508">
    <property type="term" value="P:positive regulation of autophagy"/>
    <property type="evidence" value="ECO:0007669"/>
    <property type="project" value="TreeGrafter"/>
</dbReference>
<dbReference type="InterPro" id="IPR048255">
    <property type="entry name" value="IML1_N"/>
</dbReference>
<feature type="compositionally biased region" description="Polar residues" evidence="1">
    <location>
        <begin position="450"/>
        <end position="468"/>
    </location>
</feature>
<dbReference type="Proteomes" id="UP000095284">
    <property type="component" value="Unplaced"/>
</dbReference>
<proteinExistence type="predicted"/>
<sequence length="475" mass="54690">MMRSKMEERIRLMDQKDSEARSRNQRAIDGPAAIRLKLHHRVEEGISVNAHSIPGLQDDDILEVKSTNSPHYVYVQFKKETNKATTRDAIQICDKVFDTRKDFFPSRSFVLVRRVDKEKDFYRLLVQNEHYTDWTHVLANLRKCFTNYQNTIKEYHRQLLPELADRADFCELSTARDGNFLEVLNMSMNSFFVYHSDRRFETTGQQILFVTPGGGVFNVDREMVNLTKQRIIDMGISLDIVCLGEQPLHAVPLFVFKSKLNPLVEDYFIPHWMNYSYFRMPHKTSIMVKFKTRINFPIALLSNRPSGLSMTLDVTIPESECELYDMYAMRHFSMDENASNSKLSEFCKQLGVQLPKESPAIVDANGVPSPPDHVAEYVKSLEPAANSGALINPFRPEEFIVRITANRRRWIHVFPVDRLGRAKLAHHYVVGKSTVHVLQTVEPALPPSQTPFLSPSTLSNGSQRQWKASNPEKLP</sequence>